<dbReference type="InterPro" id="IPR046357">
    <property type="entry name" value="PPIase_dom_sf"/>
</dbReference>
<evidence type="ECO:0000256" key="2">
    <source>
        <dbReference type="PROSITE-ProRule" id="PRU00278"/>
    </source>
</evidence>
<keyword evidence="1" id="KW-0732">Signal</keyword>
<accession>A0A7C4MQ27</accession>
<dbReference type="InterPro" id="IPR000297">
    <property type="entry name" value="PPIase_PpiC"/>
</dbReference>
<feature type="domain" description="PpiC" evidence="3">
    <location>
        <begin position="182"/>
        <end position="283"/>
    </location>
</feature>
<reference evidence="4" key="1">
    <citation type="journal article" date="2020" name="mSystems">
        <title>Genome- and Community-Level Interaction Insights into Carbon Utilization and Element Cycling Functions of Hydrothermarchaeota in Hydrothermal Sediment.</title>
        <authorList>
            <person name="Zhou Z."/>
            <person name="Liu Y."/>
            <person name="Xu W."/>
            <person name="Pan J."/>
            <person name="Luo Z.H."/>
            <person name="Li M."/>
        </authorList>
    </citation>
    <scope>NUCLEOTIDE SEQUENCE [LARGE SCALE GENOMIC DNA]</scope>
    <source>
        <strain evidence="4">SpSt-477</strain>
    </source>
</reference>
<keyword evidence="2" id="KW-0697">Rotamase</keyword>
<name>A0A7C4MQ27_9BACT</name>
<dbReference type="InterPro" id="IPR027304">
    <property type="entry name" value="Trigger_fact/SurA_dom_sf"/>
</dbReference>
<proteinExistence type="predicted"/>
<dbReference type="GO" id="GO:0003755">
    <property type="term" value="F:peptidyl-prolyl cis-trans isomerase activity"/>
    <property type="evidence" value="ECO:0007669"/>
    <property type="project" value="UniProtKB-KW"/>
</dbReference>
<gene>
    <name evidence="4" type="ORF">ENS29_05865</name>
</gene>
<dbReference type="InterPro" id="IPR050280">
    <property type="entry name" value="OMP_Chaperone_SurA"/>
</dbReference>
<organism evidence="4">
    <name type="scientific">Desulfatirhabdium butyrativorans</name>
    <dbReference type="NCBI Taxonomy" id="340467"/>
    <lineage>
        <taxon>Bacteria</taxon>
        <taxon>Pseudomonadati</taxon>
        <taxon>Thermodesulfobacteriota</taxon>
        <taxon>Desulfobacteria</taxon>
        <taxon>Desulfobacterales</taxon>
        <taxon>Desulfatirhabdiaceae</taxon>
        <taxon>Desulfatirhabdium</taxon>
    </lineage>
</organism>
<dbReference type="Gene3D" id="1.10.4030.10">
    <property type="entry name" value="Porin chaperone SurA, peptide-binding domain"/>
    <property type="match status" value="1"/>
</dbReference>
<dbReference type="Pfam" id="PF13624">
    <property type="entry name" value="SurA_N_3"/>
    <property type="match status" value="1"/>
</dbReference>
<dbReference type="PROSITE" id="PS50198">
    <property type="entry name" value="PPIC_PPIASE_2"/>
    <property type="match status" value="1"/>
</dbReference>
<sequence>MTGNTIRIRPILLLGMVMCLLAFVRDIHSEVVDRIVAVVNDDIITLSELNEAMRPYEQKILASGYAPDRERQMLFRVREDILNQLIDQKLTDQEIARYKLNVSDNEIDQAIERIKKTNSLTDEGFRAALEREGVTMEAYRQKMKEQLLRANLLNKEVKSKIVITREDVRKYYDEHPDLYKVSQSYVLETILCRPEPSRADISNAVCRNALETLLPLLRSGKPFSQTAPTVQQPGLDLRRIELGEYRLDVMAPEIRDAVSRLKQGEYSEVIETDQGFQIFRITEIRNSQGKTLEEATIEIEDKLYREILDARFNKWLQELRKKSVIKIVQ</sequence>
<evidence type="ECO:0000259" key="3">
    <source>
        <dbReference type="PROSITE" id="PS50198"/>
    </source>
</evidence>
<dbReference type="Pfam" id="PF13145">
    <property type="entry name" value="Rotamase_2"/>
    <property type="match status" value="1"/>
</dbReference>
<evidence type="ECO:0000313" key="4">
    <source>
        <dbReference type="EMBL" id="HGU32365.1"/>
    </source>
</evidence>
<dbReference type="SUPFAM" id="SSF54534">
    <property type="entry name" value="FKBP-like"/>
    <property type="match status" value="1"/>
</dbReference>
<dbReference type="EMBL" id="DSUH01000132">
    <property type="protein sequence ID" value="HGU32365.1"/>
    <property type="molecule type" value="Genomic_DNA"/>
</dbReference>
<dbReference type="PANTHER" id="PTHR47637:SF1">
    <property type="entry name" value="CHAPERONE SURA"/>
    <property type="match status" value="1"/>
</dbReference>
<protein>
    <recommendedName>
        <fullName evidence="3">PpiC domain-containing protein</fullName>
    </recommendedName>
</protein>
<dbReference type="AlphaFoldDB" id="A0A7C4MQ27"/>
<comment type="caution">
    <text evidence="4">The sequence shown here is derived from an EMBL/GenBank/DDBJ whole genome shotgun (WGS) entry which is preliminary data.</text>
</comment>
<dbReference type="SUPFAM" id="SSF109998">
    <property type="entry name" value="Triger factor/SurA peptide-binding domain-like"/>
    <property type="match status" value="1"/>
</dbReference>
<dbReference type="Gene3D" id="3.10.50.40">
    <property type="match status" value="1"/>
</dbReference>
<keyword evidence="2" id="KW-0413">Isomerase</keyword>
<evidence type="ECO:0000256" key="1">
    <source>
        <dbReference type="ARBA" id="ARBA00022729"/>
    </source>
</evidence>
<dbReference type="PANTHER" id="PTHR47637">
    <property type="entry name" value="CHAPERONE SURA"/>
    <property type="match status" value="1"/>
</dbReference>